<evidence type="ECO:0000256" key="1">
    <source>
        <dbReference type="ARBA" id="ARBA00022679"/>
    </source>
</evidence>
<evidence type="ECO:0000259" key="5">
    <source>
        <dbReference type="PROSITE" id="PS50237"/>
    </source>
</evidence>
<dbReference type="InterPro" id="IPR000569">
    <property type="entry name" value="HECT_dom"/>
</dbReference>
<feature type="signal peptide" evidence="4">
    <location>
        <begin position="1"/>
        <end position="15"/>
    </location>
</feature>
<dbReference type="InParanoid" id="A0A671XEA4"/>
<feature type="chain" id="PRO_5025537312" description="HECT domain-containing protein" evidence="4">
    <location>
        <begin position="16"/>
        <end position="164"/>
    </location>
</feature>
<evidence type="ECO:0000256" key="3">
    <source>
        <dbReference type="PROSITE-ProRule" id="PRU00104"/>
    </source>
</evidence>
<name>A0A671XEA4_SPAAU</name>
<dbReference type="AlphaFoldDB" id="A0A671XEA4"/>
<dbReference type="Ensembl" id="ENSSAUT00010052036.1">
    <property type="protein sequence ID" value="ENSSAUP00010049463.1"/>
    <property type="gene ID" value="ENSSAUG00010020642.1"/>
</dbReference>
<keyword evidence="1" id="KW-0808">Transferase</keyword>
<dbReference type="Pfam" id="PF00632">
    <property type="entry name" value="HECT"/>
    <property type="match status" value="1"/>
</dbReference>
<keyword evidence="2 3" id="KW-0833">Ubl conjugation pathway</keyword>
<feature type="domain" description="HECT" evidence="5">
    <location>
        <begin position="92"/>
        <end position="164"/>
    </location>
</feature>
<reference evidence="6" key="3">
    <citation type="submission" date="2025-09" db="UniProtKB">
        <authorList>
            <consortium name="Ensembl"/>
        </authorList>
    </citation>
    <scope>IDENTIFICATION</scope>
</reference>
<dbReference type="InterPro" id="IPR035983">
    <property type="entry name" value="Hect_E3_ubiquitin_ligase"/>
</dbReference>
<reference evidence="6" key="2">
    <citation type="submission" date="2025-08" db="UniProtKB">
        <authorList>
            <consortium name="Ensembl"/>
        </authorList>
    </citation>
    <scope>IDENTIFICATION</scope>
</reference>
<evidence type="ECO:0000256" key="2">
    <source>
        <dbReference type="ARBA" id="ARBA00022786"/>
    </source>
</evidence>
<reference evidence="6" key="1">
    <citation type="submission" date="2021-04" db="EMBL/GenBank/DDBJ databases">
        <authorList>
            <consortium name="Wellcome Sanger Institute Data Sharing"/>
        </authorList>
    </citation>
    <scope>NUCLEOTIDE SEQUENCE [LARGE SCALE GENOMIC DNA]</scope>
</reference>
<organism evidence="6 7">
    <name type="scientific">Sparus aurata</name>
    <name type="common">Gilthead sea bream</name>
    <dbReference type="NCBI Taxonomy" id="8175"/>
    <lineage>
        <taxon>Eukaryota</taxon>
        <taxon>Metazoa</taxon>
        <taxon>Chordata</taxon>
        <taxon>Craniata</taxon>
        <taxon>Vertebrata</taxon>
        <taxon>Euteleostomi</taxon>
        <taxon>Actinopterygii</taxon>
        <taxon>Neopterygii</taxon>
        <taxon>Teleostei</taxon>
        <taxon>Neoteleostei</taxon>
        <taxon>Acanthomorphata</taxon>
        <taxon>Eupercaria</taxon>
        <taxon>Spariformes</taxon>
        <taxon>Sparidae</taxon>
        <taxon>Sparus</taxon>
    </lineage>
</organism>
<dbReference type="Proteomes" id="UP000472265">
    <property type="component" value="Chromosome 16"/>
</dbReference>
<proteinExistence type="predicted"/>
<dbReference type="SUPFAM" id="SSF56204">
    <property type="entry name" value="Hect, E3 ligase catalytic domain"/>
    <property type="match status" value="1"/>
</dbReference>
<protein>
    <recommendedName>
        <fullName evidence="5">HECT domain-containing protein</fullName>
    </recommendedName>
</protein>
<dbReference type="GO" id="GO:0004842">
    <property type="term" value="F:ubiquitin-protein transferase activity"/>
    <property type="evidence" value="ECO:0007669"/>
    <property type="project" value="InterPro"/>
</dbReference>
<accession>A0A671XEA4</accession>
<keyword evidence="7" id="KW-1185">Reference proteome</keyword>
<dbReference type="OMA" id="HRPQIEF"/>
<dbReference type="Gene3D" id="3.30.2410.10">
    <property type="entry name" value="Hect, E3 ligase catalytic domain"/>
    <property type="match status" value="1"/>
</dbReference>
<dbReference type="GeneTree" id="ENSGT00950000182865"/>
<evidence type="ECO:0000256" key="4">
    <source>
        <dbReference type="SAM" id="SignalP"/>
    </source>
</evidence>
<sequence length="164" mass="18635">MFLWILILRMLLVDGLKTLGVAEAIEKDPDVLKPLFVGGPKALEVQDLLDLFSPCFSPPGSNRRRQENQALMFWKDWLIEVDGTRPVTLEQMLIFASGIDCIPPLGFPNHPTIQFLHDSNGYRRIFPEANTCEVILRLPLHPSYSIFTEYMESGILQSPTFGLF</sequence>
<feature type="active site" description="Glycyl thioester intermediate" evidence="3">
    <location>
        <position position="132"/>
    </location>
</feature>
<evidence type="ECO:0000313" key="6">
    <source>
        <dbReference type="Ensembl" id="ENSSAUP00010049463.1"/>
    </source>
</evidence>
<keyword evidence="4" id="KW-0732">Signal</keyword>
<dbReference type="PROSITE" id="PS50237">
    <property type="entry name" value="HECT"/>
    <property type="match status" value="1"/>
</dbReference>
<evidence type="ECO:0000313" key="7">
    <source>
        <dbReference type="Proteomes" id="UP000472265"/>
    </source>
</evidence>